<dbReference type="RefSeq" id="WP_132923989.1">
    <property type="nucleotide sequence ID" value="NZ_SJOI01000001.1"/>
</dbReference>
<keyword evidence="3" id="KW-0902">Two-component regulatory system</keyword>
<dbReference type="SUPFAM" id="SSF46689">
    <property type="entry name" value="Homeodomain-like"/>
    <property type="match status" value="1"/>
</dbReference>
<evidence type="ECO:0000256" key="2">
    <source>
        <dbReference type="ARBA" id="ARBA00022840"/>
    </source>
</evidence>
<dbReference type="InterPro" id="IPR058031">
    <property type="entry name" value="AAA_lid_NorR"/>
</dbReference>
<dbReference type="PROSITE" id="PS00676">
    <property type="entry name" value="SIGMA54_INTERACT_2"/>
    <property type="match status" value="1"/>
</dbReference>
<dbReference type="AlphaFoldDB" id="A0A4R1NEH6"/>
<evidence type="ECO:0000256" key="7">
    <source>
        <dbReference type="ARBA" id="ARBA00023163"/>
    </source>
</evidence>
<evidence type="ECO:0000256" key="3">
    <source>
        <dbReference type="ARBA" id="ARBA00023012"/>
    </source>
</evidence>
<dbReference type="InterPro" id="IPR025662">
    <property type="entry name" value="Sigma_54_int_dom_ATP-bd_1"/>
</dbReference>
<dbReference type="InterPro" id="IPR025944">
    <property type="entry name" value="Sigma_54_int_dom_CS"/>
</dbReference>
<dbReference type="InterPro" id="IPR025943">
    <property type="entry name" value="Sigma_54_int_dom_ATP-bd_2"/>
</dbReference>
<keyword evidence="4" id="KW-0805">Transcription regulation</keyword>
<dbReference type="SMART" id="SM00065">
    <property type="entry name" value="GAF"/>
    <property type="match status" value="1"/>
</dbReference>
<dbReference type="InterPro" id="IPR002197">
    <property type="entry name" value="HTH_Fis"/>
</dbReference>
<keyword evidence="5" id="KW-0238">DNA-binding</keyword>
<proteinExistence type="predicted"/>
<dbReference type="Pfam" id="PF25601">
    <property type="entry name" value="AAA_lid_14"/>
    <property type="match status" value="1"/>
</dbReference>
<dbReference type="FunFam" id="1.10.8.60:FF:000014">
    <property type="entry name" value="DNA-binding transcriptional regulator NtrC"/>
    <property type="match status" value="1"/>
</dbReference>
<organism evidence="9 10">
    <name type="scientific">Sodalis ligni</name>
    <dbReference type="NCBI Taxonomy" id="2697027"/>
    <lineage>
        <taxon>Bacteria</taxon>
        <taxon>Pseudomonadati</taxon>
        <taxon>Pseudomonadota</taxon>
        <taxon>Gammaproteobacteria</taxon>
        <taxon>Enterobacterales</taxon>
        <taxon>Bruguierivoracaceae</taxon>
        <taxon>Sodalis</taxon>
    </lineage>
</organism>
<dbReference type="Proteomes" id="UP000294555">
    <property type="component" value="Unassembled WGS sequence"/>
</dbReference>
<dbReference type="SUPFAM" id="SSF55781">
    <property type="entry name" value="GAF domain-like"/>
    <property type="match status" value="1"/>
</dbReference>
<dbReference type="SUPFAM" id="SSF52540">
    <property type="entry name" value="P-loop containing nucleoside triphosphate hydrolases"/>
    <property type="match status" value="1"/>
</dbReference>
<dbReference type="InterPro" id="IPR003018">
    <property type="entry name" value="GAF"/>
</dbReference>
<keyword evidence="2" id="KW-0067">ATP-binding</keyword>
<protein>
    <submittedName>
        <fullName evidence="9">Nif-specific regulatory protein</fullName>
    </submittedName>
</protein>
<dbReference type="GO" id="GO:0000160">
    <property type="term" value="P:phosphorelay signal transduction system"/>
    <property type="evidence" value="ECO:0007669"/>
    <property type="project" value="UniProtKB-KW"/>
</dbReference>
<dbReference type="GO" id="GO:0005524">
    <property type="term" value="F:ATP binding"/>
    <property type="evidence" value="ECO:0007669"/>
    <property type="project" value="UniProtKB-KW"/>
</dbReference>
<dbReference type="OrthoDB" id="9804019at2"/>
<sequence>MNHVVNPLTNHVANHSLLTESLSFSCHLGECRSELLPLLSEVSKVVSREGSLSKTLKLVLELMQKHLQVTRAMISLYDASCDQIFIHESFGLSREESEKGVYYPGEGITGKVVETRQPIIVPVIADEPLFLNRTGSWDRNLDSRLSFICVPIMRGMKVMGTIGVERLYNNRQLLHLDLEVLGIIATTIAQAVELHLLERAHKQVLQAQSARLNSELKEKFKPSNIIGNSKAMQSVYMMIDKVSHARTTVLILGESGVGKERVASAIHYNSSCAHGPFIKFNCASLPESVIESELFGHEKGAFTGAVARRAGRFEEAHGGTLFLDEVGELSPAVQAKLLRVIQERCFERLGSNESIKVNVRILAATHCDLTEMVEKGTFREDLFYRLNVFPITIPPLRERGNDILLLAEHFNAYFAKEQQVDVPTIATPALNLLLSYDWPGNVRELENLMERAVLLAEGGVIHSYNLPNGLQPAVLGELGGQSGLEARLSLMEYEIIVESLSRHQGNMSKAAAQLGLTRRMLGLRMAKYRLNYKDYRCGG</sequence>
<feature type="domain" description="Sigma-54 factor interaction" evidence="8">
    <location>
        <begin position="225"/>
        <end position="454"/>
    </location>
</feature>
<keyword evidence="1" id="KW-0547">Nucleotide-binding</keyword>
<reference evidence="9 10" key="1">
    <citation type="submission" date="2019-02" db="EMBL/GenBank/DDBJ databases">
        <title>Investigation of anaerobic lignin degradation for improved lignocellulosic biofuels.</title>
        <authorList>
            <person name="Deangelis K."/>
        </authorList>
    </citation>
    <scope>NUCLEOTIDE SEQUENCE [LARGE SCALE GENOMIC DNA]</scope>
    <source>
        <strain evidence="9 10">159R</strain>
    </source>
</reference>
<dbReference type="InterPro" id="IPR009057">
    <property type="entry name" value="Homeodomain-like_sf"/>
</dbReference>
<keyword evidence="10" id="KW-1185">Reference proteome</keyword>
<dbReference type="Gene3D" id="3.30.450.40">
    <property type="match status" value="1"/>
</dbReference>
<dbReference type="Pfam" id="PF01590">
    <property type="entry name" value="GAF"/>
    <property type="match status" value="1"/>
</dbReference>
<dbReference type="GO" id="GO:0006355">
    <property type="term" value="P:regulation of DNA-templated transcription"/>
    <property type="evidence" value="ECO:0007669"/>
    <property type="project" value="InterPro"/>
</dbReference>
<dbReference type="Gene3D" id="1.10.8.60">
    <property type="match status" value="1"/>
</dbReference>
<dbReference type="PROSITE" id="PS00675">
    <property type="entry name" value="SIGMA54_INTERACT_1"/>
    <property type="match status" value="1"/>
</dbReference>
<dbReference type="Pfam" id="PF02954">
    <property type="entry name" value="HTH_8"/>
    <property type="match status" value="1"/>
</dbReference>
<evidence type="ECO:0000256" key="4">
    <source>
        <dbReference type="ARBA" id="ARBA00023015"/>
    </source>
</evidence>
<dbReference type="InterPro" id="IPR029016">
    <property type="entry name" value="GAF-like_dom_sf"/>
</dbReference>
<evidence type="ECO:0000256" key="5">
    <source>
        <dbReference type="ARBA" id="ARBA00023125"/>
    </source>
</evidence>
<evidence type="ECO:0000256" key="1">
    <source>
        <dbReference type="ARBA" id="ARBA00022741"/>
    </source>
</evidence>
<dbReference type="FunFam" id="3.40.50.300:FF:000006">
    <property type="entry name" value="DNA-binding transcriptional regulator NtrC"/>
    <property type="match status" value="1"/>
</dbReference>
<evidence type="ECO:0000313" key="10">
    <source>
        <dbReference type="Proteomes" id="UP000294555"/>
    </source>
</evidence>
<dbReference type="CDD" id="cd00009">
    <property type="entry name" value="AAA"/>
    <property type="match status" value="1"/>
</dbReference>
<dbReference type="PANTHER" id="PTHR32071">
    <property type="entry name" value="TRANSCRIPTIONAL REGULATORY PROTEIN"/>
    <property type="match status" value="1"/>
</dbReference>
<dbReference type="Pfam" id="PF00158">
    <property type="entry name" value="Sigma54_activat"/>
    <property type="match status" value="1"/>
</dbReference>
<dbReference type="GO" id="GO:0043565">
    <property type="term" value="F:sequence-specific DNA binding"/>
    <property type="evidence" value="ECO:0007669"/>
    <property type="project" value="InterPro"/>
</dbReference>
<keyword evidence="6" id="KW-0010">Activator</keyword>
<evidence type="ECO:0000313" key="9">
    <source>
        <dbReference type="EMBL" id="TCL05269.1"/>
    </source>
</evidence>
<gene>
    <name evidence="9" type="ORF">EZJ58_3443</name>
</gene>
<dbReference type="PRINTS" id="PR01590">
    <property type="entry name" value="HTHFIS"/>
</dbReference>
<dbReference type="EMBL" id="SJOI01000001">
    <property type="protein sequence ID" value="TCL05269.1"/>
    <property type="molecule type" value="Genomic_DNA"/>
</dbReference>
<dbReference type="InterPro" id="IPR002078">
    <property type="entry name" value="Sigma_54_int"/>
</dbReference>
<accession>A0A4R1NEH6</accession>
<dbReference type="Gene3D" id="1.10.10.60">
    <property type="entry name" value="Homeodomain-like"/>
    <property type="match status" value="1"/>
</dbReference>
<comment type="caution">
    <text evidence="9">The sequence shown here is derived from an EMBL/GenBank/DDBJ whole genome shotgun (WGS) entry which is preliminary data.</text>
</comment>
<dbReference type="InterPro" id="IPR003593">
    <property type="entry name" value="AAA+_ATPase"/>
</dbReference>
<dbReference type="InterPro" id="IPR027417">
    <property type="entry name" value="P-loop_NTPase"/>
</dbReference>
<dbReference type="SMART" id="SM00382">
    <property type="entry name" value="AAA"/>
    <property type="match status" value="1"/>
</dbReference>
<keyword evidence="7" id="KW-0804">Transcription</keyword>
<dbReference type="Gene3D" id="3.40.50.300">
    <property type="entry name" value="P-loop containing nucleotide triphosphate hydrolases"/>
    <property type="match status" value="1"/>
</dbReference>
<evidence type="ECO:0000256" key="6">
    <source>
        <dbReference type="ARBA" id="ARBA00023159"/>
    </source>
</evidence>
<name>A0A4R1NEH6_9GAMM</name>
<evidence type="ECO:0000259" key="8">
    <source>
        <dbReference type="PROSITE" id="PS50045"/>
    </source>
</evidence>
<dbReference type="PROSITE" id="PS00688">
    <property type="entry name" value="SIGMA54_INTERACT_3"/>
    <property type="match status" value="1"/>
</dbReference>
<dbReference type="PROSITE" id="PS50045">
    <property type="entry name" value="SIGMA54_INTERACT_4"/>
    <property type="match status" value="1"/>
</dbReference>